<dbReference type="Proteomes" id="UP000180043">
    <property type="component" value="Unassembled WGS sequence"/>
</dbReference>
<keyword evidence="4" id="KW-1185">Reference proteome</keyword>
<dbReference type="Proteomes" id="UP000179441">
    <property type="component" value="Unassembled WGS sequence"/>
</dbReference>
<dbReference type="RefSeq" id="WP_030096222.1">
    <property type="nucleotide sequence ID" value="NZ_BSAK01000006.1"/>
</dbReference>
<evidence type="ECO:0000313" key="3">
    <source>
        <dbReference type="EMBL" id="OHU78911.1"/>
    </source>
</evidence>
<feature type="chain" id="PRO_5010478695" description="PASTA domain-containing protein" evidence="1">
    <location>
        <begin position="29"/>
        <end position="104"/>
    </location>
</feature>
<evidence type="ECO:0000313" key="5">
    <source>
        <dbReference type="Proteomes" id="UP000180043"/>
    </source>
</evidence>
<feature type="signal peptide" evidence="1">
    <location>
        <begin position="1"/>
        <end position="28"/>
    </location>
</feature>
<proteinExistence type="predicted"/>
<name>A0A1S1KWS2_MYCCH</name>
<sequence length="104" mass="10708">MKKYIIAGTAAAALALAPLGFALGTASAQTDGSNAQQTVSELQAQGYSVIVSKTGSKALNQCTASSVRPGQTTVRSDYGLPSNKRPGVFTNTTTTKTMYVDVTC</sequence>
<comment type="caution">
    <text evidence="2">The sequence shown here is derived from an EMBL/GenBank/DDBJ whole genome shotgun (WGS) entry which is preliminary data.</text>
</comment>
<dbReference type="EMBL" id="MLIQ01000017">
    <property type="protein sequence ID" value="OHU53881.1"/>
    <property type="molecule type" value="Genomic_DNA"/>
</dbReference>
<organism evidence="2 5">
    <name type="scientific">Mycobacteroides chelonae</name>
    <name type="common">Mycobacterium chelonae</name>
    <dbReference type="NCBI Taxonomy" id="1774"/>
    <lineage>
        <taxon>Bacteria</taxon>
        <taxon>Bacillati</taxon>
        <taxon>Actinomycetota</taxon>
        <taxon>Actinomycetes</taxon>
        <taxon>Mycobacteriales</taxon>
        <taxon>Mycobacteriaceae</taxon>
        <taxon>Mycobacteroides</taxon>
    </lineage>
</organism>
<protein>
    <recommendedName>
        <fullName evidence="6">PASTA domain-containing protein</fullName>
    </recommendedName>
</protein>
<dbReference type="EMBL" id="MLIS01000001">
    <property type="protein sequence ID" value="OHU78911.1"/>
    <property type="molecule type" value="Genomic_DNA"/>
</dbReference>
<evidence type="ECO:0000256" key="1">
    <source>
        <dbReference type="SAM" id="SignalP"/>
    </source>
</evidence>
<dbReference type="AlphaFoldDB" id="A0A1S1KWS2"/>
<evidence type="ECO:0008006" key="6">
    <source>
        <dbReference type="Google" id="ProtNLM"/>
    </source>
</evidence>
<reference evidence="4 5" key="1">
    <citation type="submission" date="2016-10" db="EMBL/GenBank/DDBJ databases">
        <title>Evaluation of Human, Veterinary and Environmental Mycobacterium chelonae Isolates by Core Genome Phylogenomic Analysis, Targeted Gene Comparison, and Anti-microbial Susceptibility Patterns: A Tale of Mistaken Identities.</title>
        <authorList>
            <person name="Fogelson S.B."/>
            <person name="Camus A.C."/>
            <person name="Lorenz W."/>
            <person name="Vasireddy R."/>
            <person name="Vasireddy S."/>
            <person name="Smith T."/>
            <person name="Brown-Elliott B.A."/>
            <person name="Wallace R.J.Jr."/>
            <person name="Hasan N.A."/>
            <person name="Reischl U."/>
            <person name="Sanchez S."/>
        </authorList>
    </citation>
    <scope>NUCLEOTIDE SEQUENCE [LARGE SCALE GENOMIC DNA]</scope>
    <source>
        <strain evidence="2 5">15515</strain>
        <strain evidence="3 4">15518</strain>
    </source>
</reference>
<evidence type="ECO:0000313" key="2">
    <source>
        <dbReference type="EMBL" id="OHU53881.1"/>
    </source>
</evidence>
<accession>A0A1S1KWS2</accession>
<keyword evidence="1" id="KW-0732">Signal</keyword>
<gene>
    <name evidence="2" type="ORF">BKG82_16255</name>
    <name evidence="3" type="ORF">BKG84_11435</name>
</gene>
<evidence type="ECO:0000313" key="4">
    <source>
        <dbReference type="Proteomes" id="UP000179441"/>
    </source>
</evidence>